<proteinExistence type="inferred from homology"/>
<reference evidence="9" key="1">
    <citation type="submission" date="2019-12" db="EMBL/GenBank/DDBJ databases">
        <title>An insight into the sialome of adult female Ixodes ricinus ticks feeding for 6 days.</title>
        <authorList>
            <person name="Perner J."/>
            <person name="Ribeiro J.M.C."/>
        </authorList>
    </citation>
    <scope>NUCLEOTIDE SEQUENCE</scope>
    <source>
        <strain evidence="9">Semi-engorged</strain>
        <tissue evidence="9">Salivary glands</tissue>
    </source>
</reference>
<name>A0A6B0VCP3_IXORI</name>
<dbReference type="GO" id="GO:0016787">
    <property type="term" value="F:hydrolase activity"/>
    <property type="evidence" value="ECO:0007669"/>
    <property type="project" value="UniProtKB-KW"/>
</dbReference>
<keyword evidence="6" id="KW-0378">Hydrolase</keyword>
<dbReference type="GO" id="GO:0046872">
    <property type="term" value="F:metal ion binding"/>
    <property type="evidence" value="ECO:0007669"/>
    <property type="project" value="UniProtKB-KW"/>
</dbReference>
<protein>
    <recommendedName>
        <fullName evidence="8">DDE Tnp4 domain-containing protein</fullName>
    </recommendedName>
</protein>
<evidence type="ECO:0000256" key="4">
    <source>
        <dbReference type="ARBA" id="ARBA00022722"/>
    </source>
</evidence>
<comment type="cofactor">
    <cofactor evidence="1">
        <name>a divalent metal cation</name>
        <dbReference type="ChEBI" id="CHEBI:60240"/>
    </cofactor>
</comment>
<evidence type="ECO:0000259" key="8">
    <source>
        <dbReference type="Pfam" id="PF13359"/>
    </source>
</evidence>
<keyword evidence="5" id="KW-0479">Metal-binding</keyword>
<keyword evidence="4" id="KW-0540">Nuclease</keyword>
<keyword evidence="7" id="KW-0539">Nucleus</keyword>
<dbReference type="PANTHER" id="PTHR22930:SF269">
    <property type="entry name" value="NUCLEASE HARBI1-LIKE PROTEIN"/>
    <property type="match status" value="1"/>
</dbReference>
<evidence type="ECO:0000256" key="3">
    <source>
        <dbReference type="ARBA" id="ARBA00006958"/>
    </source>
</evidence>
<evidence type="ECO:0000256" key="7">
    <source>
        <dbReference type="ARBA" id="ARBA00023242"/>
    </source>
</evidence>
<evidence type="ECO:0000256" key="1">
    <source>
        <dbReference type="ARBA" id="ARBA00001968"/>
    </source>
</evidence>
<organism evidence="9">
    <name type="scientific">Ixodes ricinus</name>
    <name type="common">Common tick</name>
    <name type="synonym">Acarus ricinus</name>
    <dbReference type="NCBI Taxonomy" id="34613"/>
    <lineage>
        <taxon>Eukaryota</taxon>
        <taxon>Metazoa</taxon>
        <taxon>Ecdysozoa</taxon>
        <taxon>Arthropoda</taxon>
        <taxon>Chelicerata</taxon>
        <taxon>Arachnida</taxon>
        <taxon>Acari</taxon>
        <taxon>Parasitiformes</taxon>
        <taxon>Ixodida</taxon>
        <taxon>Ixodoidea</taxon>
        <taxon>Ixodidae</taxon>
        <taxon>Ixodinae</taxon>
        <taxon>Ixodes</taxon>
    </lineage>
</organism>
<feature type="domain" description="DDE Tnp4" evidence="8">
    <location>
        <begin position="179"/>
        <end position="343"/>
    </location>
</feature>
<dbReference type="PANTHER" id="PTHR22930">
    <property type="match status" value="1"/>
</dbReference>
<accession>A0A6B0VCP3</accession>
<dbReference type="InterPro" id="IPR027806">
    <property type="entry name" value="HARBI1_dom"/>
</dbReference>
<comment type="similarity">
    <text evidence="3">Belongs to the HARBI1 family.</text>
</comment>
<comment type="subcellular location">
    <subcellularLocation>
        <location evidence="2">Nucleus</location>
    </subcellularLocation>
</comment>
<dbReference type="Pfam" id="PF13359">
    <property type="entry name" value="DDE_Tnp_4"/>
    <property type="match status" value="1"/>
</dbReference>
<sequence>MAHDVETAAAAALVVLCAVDSDDEMPPTKKPRSKWTSQWLQRVHQQGAYENLMRELALEDSEAYRRWIRMDTGSFEELLARVRPLIEKKDTNFRLCVPAGERLAITLRYLATEDSQTSLQYHFRRAHNTVSNIVTDACPAIYSVLRDDFLKVPSTPAEWKAVAQGSEDLWQFPHCVGALDGKHVALVPPHETGAQFRNYKGFFSIVLMALVDADLNFIFVDVGRNGRMNDSGIWGACKLKETLERQPSILPDAELLPRSTDSAPYVIVGDEGFGLKPYLMRPYPAAELTTDKRLFNYRLSRARRTSENAFGVLVNRWQIYRSPLRHEPKRATDIVLATVALHNFLRSKRITRQLYTPQDSLDVEDILTGNVRNGSWRQGVTPTGAMRQFRRGGSNSSDNAKAVRNLFMKYFANEGQVSWQWRMIP</sequence>
<evidence type="ECO:0000256" key="5">
    <source>
        <dbReference type="ARBA" id="ARBA00022723"/>
    </source>
</evidence>
<evidence type="ECO:0000313" key="9">
    <source>
        <dbReference type="EMBL" id="MXU99311.1"/>
    </source>
</evidence>
<dbReference type="GO" id="GO:0005634">
    <property type="term" value="C:nucleus"/>
    <property type="evidence" value="ECO:0007669"/>
    <property type="project" value="UniProtKB-SubCell"/>
</dbReference>
<dbReference type="GO" id="GO:0004518">
    <property type="term" value="F:nuclease activity"/>
    <property type="evidence" value="ECO:0007669"/>
    <property type="project" value="UniProtKB-KW"/>
</dbReference>
<dbReference type="EMBL" id="GIFC01017228">
    <property type="protein sequence ID" value="MXU99311.1"/>
    <property type="molecule type" value="Transcribed_RNA"/>
</dbReference>
<evidence type="ECO:0000256" key="2">
    <source>
        <dbReference type="ARBA" id="ARBA00004123"/>
    </source>
</evidence>
<dbReference type="AlphaFoldDB" id="A0A6B0VCP3"/>
<dbReference type="InterPro" id="IPR045249">
    <property type="entry name" value="HARBI1-like"/>
</dbReference>
<evidence type="ECO:0000256" key="6">
    <source>
        <dbReference type="ARBA" id="ARBA00022801"/>
    </source>
</evidence>